<gene>
    <name evidence="13" type="ORF">HannXRQ_Chr04g0104781</name>
    <name evidence="12" type="ORF">HanXRQr2_Chr04g0154021</name>
</gene>
<evidence type="ECO:0000256" key="3">
    <source>
        <dbReference type="ARBA" id="ARBA00022475"/>
    </source>
</evidence>
<keyword evidence="5" id="KW-0812">Transmembrane</keyword>
<sequence>MFLFYFFFSNHRSWLYNERVSFIYVNLTSFLNIMAKSFHLFMLILLLHVLEYGLANKFSSLSHADECTLLFQFKENMPINKYASVDSDAYLKVASWNFNTSDGAINGCLWDGVECRFGHVIGLDLSSSFLYGPIDSNNSLFSLVHLRTLNLADNHFRFSQIPSGIGRLSQLANLNLSYSAFNGEVPKQISQLGNLVSLDLTRNWDGLKLHSSDFQVLVQKSSKTLRELHLSEVKIDSTIPASIGNLAHLNILDLSSCGFTGTLPASLNNLTQLTVLDLSGNKFSGPIQPSIGNLTHLKMLDLSRCVSTGSLPSLESFSNLTYLSLSENIFDRWKLPDWFGKLNKITYLNLDDVNLNQLKGSFPSSLLNSQNLESFYLNDNNVTVNFYPFLSLKKLKYLNLNGNNITFPVMGGRTNETQAKFKYLSLRSCDLKDFPELIRFQNQLEYLYLDNNKIEGVIPKWMWNISKGTLDLSNNMLHGSIPVPPPTTKYFSLSNNMLTGEIPSTICELLSLKFLDFSFNNITGSIPPCLEKLSHSMVVLNLRSNTLHGTIPNIFTNGSRLQMIDLSENKLQGHVPRSLEKCESLMILDLGYNFIEDMFPFWLGALSELQVLILRFNRFHGTITIRSKIKVNFPKLHIIDLSYNSFCGDLPHQYFQAWSAMKETKVNARRGYYQVAIQMTNKGVKMEYVEIINIFSAVDLSSNRFRGKIPESIKTLSGLQVLNLSNNELSDVIPPSMGNLIRLESLDLSSNKLPGVIPQDLVQLNFLEVLNLSNNKLIGPIPQGRHFDTFSNDSFMGNALCGYPLSMKCGDSKASNSPKVSFEEDNESDFPNGIDWVVILIVL</sequence>
<dbReference type="InterPro" id="IPR001611">
    <property type="entry name" value="Leu-rich_rpt"/>
</dbReference>
<dbReference type="InParanoid" id="A0A251UWW5"/>
<keyword evidence="9" id="KW-0472">Membrane</keyword>
<organism evidence="13 14">
    <name type="scientific">Helianthus annuus</name>
    <name type="common">Common sunflower</name>
    <dbReference type="NCBI Taxonomy" id="4232"/>
    <lineage>
        <taxon>Eukaryota</taxon>
        <taxon>Viridiplantae</taxon>
        <taxon>Streptophyta</taxon>
        <taxon>Embryophyta</taxon>
        <taxon>Tracheophyta</taxon>
        <taxon>Spermatophyta</taxon>
        <taxon>Magnoliopsida</taxon>
        <taxon>eudicotyledons</taxon>
        <taxon>Gunneridae</taxon>
        <taxon>Pentapetalae</taxon>
        <taxon>asterids</taxon>
        <taxon>campanulids</taxon>
        <taxon>Asterales</taxon>
        <taxon>Asteraceae</taxon>
        <taxon>Asteroideae</taxon>
        <taxon>Heliantheae alliance</taxon>
        <taxon>Heliantheae</taxon>
        <taxon>Helianthus</taxon>
    </lineage>
</organism>
<evidence type="ECO:0000256" key="4">
    <source>
        <dbReference type="ARBA" id="ARBA00022614"/>
    </source>
</evidence>
<dbReference type="Pfam" id="PF13855">
    <property type="entry name" value="LRR_8"/>
    <property type="match status" value="2"/>
</dbReference>
<dbReference type="InterPro" id="IPR003591">
    <property type="entry name" value="Leu-rich_rpt_typical-subtyp"/>
</dbReference>
<evidence type="ECO:0000313" key="12">
    <source>
        <dbReference type="EMBL" id="KAF5809176.1"/>
    </source>
</evidence>
<dbReference type="GO" id="GO:0006952">
    <property type="term" value="P:defense response"/>
    <property type="evidence" value="ECO:0007669"/>
    <property type="project" value="UniProtKB-ARBA"/>
</dbReference>
<comment type="similarity">
    <text evidence="2">Belongs to the RLP family.</text>
</comment>
<protein>
    <submittedName>
        <fullName evidence="12">Leucine-rich repeat domain superfamily</fullName>
    </submittedName>
    <submittedName>
        <fullName evidence="13">Putative leucine-rich repeat domain, L domain-like protein</fullName>
    </submittedName>
</protein>
<dbReference type="InterPro" id="IPR032675">
    <property type="entry name" value="LRR_dom_sf"/>
</dbReference>
<keyword evidence="6" id="KW-0732">Signal</keyword>
<name>A0A251UWW5_HELAN</name>
<keyword evidence="14" id="KW-1185">Reference proteome</keyword>
<evidence type="ECO:0000313" key="14">
    <source>
        <dbReference type="Proteomes" id="UP000215914"/>
    </source>
</evidence>
<keyword evidence="7" id="KW-0677">Repeat</keyword>
<dbReference type="Proteomes" id="UP000215914">
    <property type="component" value="Chromosome 4"/>
</dbReference>
<dbReference type="Gene3D" id="3.80.10.10">
    <property type="entry name" value="Ribonuclease Inhibitor"/>
    <property type="match status" value="4"/>
</dbReference>
<evidence type="ECO:0000256" key="6">
    <source>
        <dbReference type="ARBA" id="ARBA00022729"/>
    </source>
</evidence>
<dbReference type="FunFam" id="3.80.10.10:FF:000111">
    <property type="entry name" value="LRR receptor-like serine/threonine-protein kinase ERECTA"/>
    <property type="match status" value="1"/>
</dbReference>
<dbReference type="STRING" id="4232.A0A251UWW5"/>
<accession>A0A251UWW5</accession>
<proteinExistence type="inferred from homology"/>
<feature type="domain" description="Disease resistance R13L4/SHOC-2-like LRR" evidence="11">
    <location>
        <begin position="224"/>
        <end position="401"/>
    </location>
</feature>
<reference evidence="13" key="2">
    <citation type="submission" date="2017-02" db="EMBL/GenBank/DDBJ databases">
        <title>Sunflower complete genome.</title>
        <authorList>
            <person name="Langlade N."/>
            <person name="Munos S."/>
        </authorList>
    </citation>
    <scope>NUCLEOTIDE SEQUENCE [LARGE SCALE GENOMIC DNA]</scope>
    <source>
        <tissue evidence="13">Leaves</tissue>
    </source>
</reference>
<evidence type="ECO:0000256" key="9">
    <source>
        <dbReference type="ARBA" id="ARBA00023136"/>
    </source>
</evidence>
<dbReference type="Pfam" id="PF00560">
    <property type="entry name" value="LRR_1"/>
    <property type="match status" value="5"/>
</dbReference>
<dbReference type="OMA" id="SHADECT"/>
<evidence type="ECO:0000256" key="10">
    <source>
        <dbReference type="ARBA" id="ARBA00023180"/>
    </source>
</evidence>
<evidence type="ECO:0000259" key="11">
    <source>
        <dbReference type="Pfam" id="PF23598"/>
    </source>
</evidence>
<dbReference type="PANTHER" id="PTHR48061">
    <property type="entry name" value="LEUCINE-RICH REPEAT RECEPTOR PROTEIN KINASE EMS1-LIKE-RELATED"/>
    <property type="match status" value="1"/>
</dbReference>
<dbReference type="InterPro" id="IPR046956">
    <property type="entry name" value="RLP23-like"/>
</dbReference>
<dbReference type="AlphaFoldDB" id="A0A251UWW5"/>
<reference evidence="12 14" key="1">
    <citation type="journal article" date="2017" name="Nature">
        <title>The sunflower genome provides insights into oil metabolism, flowering and Asterid evolution.</title>
        <authorList>
            <person name="Badouin H."/>
            <person name="Gouzy J."/>
            <person name="Grassa C.J."/>
            <person name="Murat F."/>
            <person name="Staton S.E."/>
            <person name="Cottret L."/>
            <person name="Lelandais-Briere C."/>
            <person name="Owens G.L."/>
            <person name="Carrere S."/>
            <person name="Mayjonade B."/>
            <person name="Legrand L."/>
            <person name="Gill N."/>
            <person name="Kane N.C."/>
            <person name="Bowers J.E."/>
            <person name="Hubner S."/>
            <person name="Bellec A."/>
            <person name="Berard A."/>
            <person name="Berges H."/>
            <person name="Blanchet N."/>
            <person name="Boniface M.C."/>
            <person name="Brunel D."/>
            <person name="Catrice O."/>
            <person name="Chaidir N."/>
            <person name="Claudel C."/>
            <person name="Donnadieu C."/>
            <person name="Faraut T."/>
            <person name="Fievet G."/>
            <person name="Helmstetter N."/>
            <person name="King M."/>
            <person name="Knapp S.J."/>
            <person name="Lai Z."/>
            <person name="Le Paslier M.C."/>
            <person name="Lippi Y."/>
            <person name="Lorenzon L."/>
            <person name="Mandel J.R."/>
            <person name="Marage G."/>
            <person name="Marchand G."/>
            <person name="Marquand E."/>
            <person name="Bret-Mestries E."/>
            <person name="Morien E."/>
            <person name="Nambeesan S."/>
            <person name="Nguyen T."/>
            <person name="Pegot-Espagnet P."/>
            <person name="Pouilly N."/>
            <person name="Raftis F."/>
            <person name="Sallet E."/>
            <person name="Schiex T."/>
            <person name="Thomas J."/>
            <person name="Vandecasteele C."/>
            <person name="Vares D."/>
            <person name="Vear F."/>
            <person name="Vautrin S."/>
            <person name="Crespi M."/>
            <person name="Mangin B."/>
            <person name="Burke J.M."/>
            <person name="Salse J."/>
            <person name="Munos S."/>
            <person name="Vincourt P."/>
            <person name="Rieseberg L.H."/>
            <person name="Langlade N.B."/>
        </authorList>
    </citation>
    <scope>NUCLEOTIDE SEQUENCE [LARGE SCALE GENOMIC DNA]</scope>
    <source>
        <strain evidence="14">cv. SF193</strain>
        <tissue evidence="12">Leaves</tissue>
    </source>
</reference>
<dbReference type="SMART" id="SM00365">
    <property type="entry name" value="LRR_SD22"/>
    <property type="match status" value="5"/>
</dbReference>
<dbReference type="InterPro" id="IPR055414">
    <property type="entry name" value="LRR_R13L4/SHOC2-like"/>
</dbReference>
<reference evidence="12" key="3">
    <citation type="submission" date="2020-06" db="EMBL/GenBank/DDBJ databases">
        <title>Helianthus annuus Genome sequencing and assembly Release 2.</title>
        <authorList>
            <person name="Gouzy J."/>
            <person name="Langlade N."/>
            <person name="Munos S."/>
        </authorList>
    </citation>
    <scope>NUCLEOTIDE SEQUENCE</scope>
    <source>
        <tissue evidence="12">Leaves</tissue>
    </source>
</reference>
<dbReference type="PANTHER" id="PTHR48061:SF12">
    <property type="entry name" value="DISEASE RESISTANCE LIKE PROTEIN"/>
    <property type="match status" value="1"/>
</dbReference>
<dbReference type="GO" id="GO:0051707">
    <property type="term" value="P:response to other organism"/>
    <property type="evidence" value="ECO:0007669"/>
    <property type="project" value="UniProtKB-ARBA"/>
</dbReference>
<dbReference type="GO" id="GO:0005886">
    <property type="term" value="C:plasma membrane"/>
    <property type="evidence" value="ECO:0007669"/>
    <property type="project" value="UniProtKB-SubCell"/>
</dbReference>
<keyword evidence="8" id="KW-1133">Transmembrane helix</keyword>
<evidence type="ECO:0000256" key="5">
    <source>
        <dbReference type="ARBA" id="ARBA00022692"/>
    </source>
</evidence>
<dbReference type="Pfam" id="PF23598">
    <property type="entry name" value="LRR_14"/>
    <property type="match status" value="1"/>
</dbReference>
<dbReference type="SMART" id="SM00369">
    <property type="entry name" value="LRR_TYP"/>
    <property type="match status" value="6"/>
</dbReference>
<evidence type="ECO:0000256" key="1">
    <source>
        <dbReference type="ARBA" id="ARBA00004251"/>
    </source>
</evidence>
<dbReference type="PRINTS" id="PR00019">
    <property type="entry name" value="LEURICHRPT"/>
</dbReference>
<evidence type="ECO:0000313" key="13">
    <source>
        <dbReference type="EMBL" id="OTG27870.1"/>
    </source>
</evidence>
<dbReference type="FunFam" id="3.80.10.10:FF:000095">
    <property type="entry name" value="LRR receptor-like serine/threonine-protein kinase GSO1"/>
    <property type="match status" value="1"/>
</dbReference>
<keyword evidence="3" id="KW-1003">Cell membrane</keyword>
<dbReference type="Gramene" id="mRNA:HanXRQr2_Chr04g0154021">
    <property type="protein sequence ID" value="mRNA:HanXRQr2_Chr04g0154021"/>
    <property type="gene ID" value="HanXRQr2_Chr04g0154021"/>
</dbReference>
<comment type="subcellular location">
    <subcellularLocation>
        <location evidence="1">Cell membrane</location>
        <topology evidence="1">Single-pass type I membrane protein</topology>
    </subcellularLocation>
</comment>
<dbReference type="EMBL" id="MNCJ02000319">
    <property type="protein sequence ID" value="KAF5809176.1"/>
    <property type="molecule type" value="Genomic_DNA"/>
</dbReference>
<dbReference type="SUPFAM" id="SSF52058">
    <property type="entry name" value="L domain-like"/>
    <property type="match status" value="2"/>
</dbReference>
<evidence type="ECO:0000256" key="7">
    <source>
        <dbReference type="ARBA" id="ARBA00022737"/>
    </source>
</evidence>
<evidence type="ECO:0000256" key="8">
    <source>
        <dbReference type="ARBA" id="ARBA00022989"/>
    </source>
</evidence>
<dbReference type="EMBL" id="CM007893">
    <property type="protein sequence ID" value="OTG27870.1"/>
    <property type="molecule type" value="Genomic_DNA"/>
</dbReference>
<keyword evidence="4" id="KW-0433">Leucine-rich repeat</keyword>
<keyword evidence="10" id="KW-0325">Glycoprotein</keyword>
<dbReference type="FunFam" id="3.80.10.10:FF:000041">
    <property type="entry name" value="LRR receptor-like serine/threonine-protein kinase ERECTA"/>
    <property type="match status" value="1"/>
</dbReference>
<evidence type="ECO:0000256" key="2">
    <source>
        <dbReference type="ARBA" id="ARBA00009592"/>
    </source>
</evidence>